<evidence type="ECO:0000313" key="1">
    <source>
        <dbReference type="EMBL" id="EKO26390.1"/>
    </source>
</evidence>
<reference evidence="1 2" key="1">
    <citation type="submission" date="2012-09" db="EMBL/GenBank/DDBJ databases">
        <authorList>
            <person name="Harkins D.M."/>
            <person name="Durkin A.S."/>
            <person name="Brinkac L.M."/>
            <person name="Selengut J.D."/>
            <person name="Sanka R."/>
            <person name="DePew J."/>
            <person name="Purushe J."/>
            <person name="Chanthongthip A."/>
            <person name="Lattana O."/>
            <person name="Phetsouvanh R."/>
            <person name="Newton P.N."/>
            <person name="Vinetz J.M."/>
            <person name="Sutton G.G."/>
            <person name="Nelson W.C."/>
            <person name="Fouts D.E."/>
        </authorList>
    </citation>
    <scope>NUCLEOTIDE SEQUENCE [LARGE SCALE GENOMIC DNA]</scope>
    <source>
        <strain evidence="1 2">UI 12621</strain>
    </source>
</reference>
<dbReference type="EMBL" id="AHNQ02000014">
    <property type="protein sequence ID" value="EKO26390.1"/>
    <property type="molecule type" value="Genomic_DNA"/>
</dbReference>
<accession>A0A0F6HDJ0</accession>
<organism evidence="1 2">
    <name type="scientific">Leptospira interrogans str. UI 12621</name>
    <dbReference type="NCBI Taxonomy" id="1049937"/>
    <lineage>
        <taxon>Bacteria</taxon>
        <taxon>Pseudomonadati</taxon>
        <taxon>Spirochaetota</taxon>
        <taxon>Spirochaetia</taxon>
        <taxon>Leptospirales</taxon>
        <taxon>Leptospiraceae</taxon>
        <taxon>Leptospira</taxon>
    </lineage>
</organism>
<dbReference type="AlphaFoldDB" id="A0A0F6HDJ0"/>
<proteinExistence type="predicted"/>
<sequence length="45" mass="5184">MKAFGCRRIFNFRQYVGSSSSSSSSVFLNQFSLGKRHIKNERLVL</sequence>
<gene>
    <name evidence="1" type="ORF">LEP1GSC104_2965</name>
</gene>
<name>A0A0F6HDJ0_LEPIR</name>
<protein>
    <submittedName>
        <fullName evidence="1">Uncharacterized protein</fullName>
    </submittedName>
</protein>
<evidence type="ECO:0000313" key="2">
    <source>
        <dbReference type="Proteomes" id="UP000006324"/>
    </source>
</evidence>
<dbReference type="Proteomes" id="UP000006324">
    <property type="component" value="Unassembled WGS sequence"/>
</dbReference>
<comment type="caution">
    <text evidence="1">The sequence shown here is derived from an EMBL/GenBank/DDBJ whole genome shotgun (WGS) entry which is preliminary data.</text>
</comment>